<dbReference type="EMBL" id="MCFF01000038">
    <property type="protein sequence ID" value="ORZ08266.1"/>
    <property type="molecule type" value="Genomic_DNA"/>
</dbReference>
<comment type="caution">
    <text evidence="2">The sequence shown here is derived from an EMBL/GenBank/DDBJ whole genome shotgun (WGS) entry which is preliminary data.</text>
</comment>
<evidence type="ECO:0000313" key="2">
    <source>
        <dbReference type="EMBL" id="ORZ08266.1"/>
    </source>
</evidence>
<dbReference type="Proteomes" id="UP000193648">
    <property type="component" value="Unassembled WGS sequence"/>
</dbReference>
<protein>
    <submittedName>
        <fullName evidence="2">Uncharacterized protein</fullName>
    </submittedName>
</protein>
<sequence length="854" mass="96133">MEVNLDKDLANNLYGVYRLRTIGRVGTLIDPMTPTEGAASLFLQAHAHIHDPAQQARLRNNHFGDSLMKACCSNHIQALSSTGIVLSMAGASSKVSQQGIIIESRASGLKKTSEVHPAHESLHNNLLHPKGEDWTYKKYKKWPRPGQTSAGPHGDSYDGSENGQLEVDVGEGDGRARKSREYAKLEEFYTRLGVDRLQFISEYQSKLKADAYIEDLATAIKKIVDQFFAPSSSARNFLEEYVRDHGELPVTTEGVKGLPRISRRGKPLAPMSRPSLLFLDLPASYPDDLTPNRFRSNVILNALDNTASRDVPVFGVSGCGKTRSVIEVLCLQWGFYFNASDRDLGSDDLSSLSASILDKTQDDDNKISNTESNIKFAKRVTLLLFLSRLLILNFCLSVPGCRQTFPSARWAILQVCPNMFEDVFMRLFKILYDTFHDRNISIITLTAVTRMELISAREHLLDLQYPNFTRKSKLRLVVDEAQILSDQGTDKFDSSSQGKLRPMLSPILHGFRLPDQREELTVIYCGTGLSIQLYIGPWAVQMDQLQDEESKKSIDILLPSEAVDMLYQRLTGRFRPVVLAIEEIIRAGQPNKWENAIDTIEKKEFVLDDQAQLVEAALGRIRMLGGKAKTVLDEPFVLKSAINYSKEIDPLFMSAAEQAILHTTNAQAHRSMWETMMPAFFIETFKTKPLSSWPLLPNNWIPEQLSGDVKIVGYNDQDPRLAITYKDITLQGFLDVHLSNTSNLHFDYTPPFYFPSPNVSAPDVVFLVQIQSVIYPVFVQSKLRQVIPKPDADQAITTTSIAVIAFQTFRPDADPELSGLQRVVIKVDNNNFPSIFPERHVKFLDKLKNFKRRA</sequence>
<dbReference type="InParanoid" id="A0A1Y2GFR7"/>
<feature type="region of interest" description="Disordered" evidence="1">
    <location>
        <begin position="144"/>
        <end position="173"/>
    </location>
</feature>
<name>A0A1Y2GFR7_9FUNG</name>
<keyword evidence="3" id="KW-1185">Reference proteome</keyword>
<evidence type="ECO:0000256" key="1">
    <source>
        <dbReference type="SAM" id="MobiDB-lite"/>
    </source>
</evidence>
<reference evidence="2 3" key="1">
    <citation type="submission" date="2016-07" db="EMBL/GenBank/DDBJ databases">
        <title>Pervasive Adenine N6-methylation of Active Genes in Fungi.</title>
        <authorList>
            <consortium name="DOE Joint Genome Institute"/>
            <person name="Mondo S.J."/>
            <person name="Dannebaum R.O."/>
            <person name="Kuo R.C."/>
            <person name="Labutti K."/>
            <person name="Haridas S."/>
            <person name="Kuo A."/>
            <person name="Salamov A."/>
            <person name="Ahrendt S.R."/>
            <person name="Lipzen A."/>
            <person name="Sullivan W."/>
            <person name="Andreopoulos W.B."/>
            <person name="Clum A."/>
            <person name="Lindquist E."/>
            <person name="Daum C."/>
            <person name="Ramamoorthy G.K."/>
            <person name="Gryganskyi A."/>
            <person name="Culley D."/>
            <person name="Magnuson J.K."/>
            <person name="James T.Y."/>
            <person name="O'Malley M.A."/>
            <person name="Stajich J.E."/>
            <person name="Spatafora J.W."/>
            <person name="Visel A."/>
            <person name="Grigoriev I.V."/>
        </authorList>
    </citation>
    <scope>NUCLEOTIDE SEQUENCE [LARGE SCALE GENOMIC DNA]</scope>
    <source>
        <strain evidence="2 3">NRRL 3116</strain>
    </source>
</reference>
<organism evidence="2 3">
    <name type="scientific">Lobosporangium transversale</name>
    <dbReference type="NCBI Taxonomy" id="64571"/>
    <lineage>
        <taxon>Eukaryota</taxon>
        <taxon>Fungi</taxon>
        <taxon>Fungi incertae sedis</taxon>
        <taxon>Mucoromycota</taxon>
        <taxon>Mortierellomycotina</taxon>
        <taxon>Mortierellomycetes</taxon>
        <taxon>Mortierellales</taxon>
        <taxon>Mortierellaceae</taxon>
        <taxon>Lobosporangium</taxon>
    </lineage>
</organism>
<evidence type="ECO:0000313" key="3">
    <source>
        <dbReference type="Proteomes" id="UP000193648"/>
    </source>
</evidence>
<proteinExistence type="predicted"/>
<dbReference type="AlphaFoldDB" id="A0A1Y2GFR7"/>
<dbReference type="RefSeq" id="XP_021878349.1">
    <property type="nucleotide sequence ID" value="XM_022029052.1"/>
</dbReference>
<accession>A0A1Y2GFR7</accession>
<dbReference type="OrthoDB" id="2393824at2759"/>
<dbReference type="GeneID" id="33570895"/>
<gene>
    <name evidence="2" type="ORF">BCR41DRAFT_399329</name>
</gene>